<name>A0ABR3JPQ9_9AGAR</name>
<evidence type="ECO:0000313" key="2">
    <source>
        <dbReference type="Proteomes" id="UP001556367"/>
    </source>
</evidence>
<organism evidence="1 2">
    <name type="scientific">Hohenbuehelia grisea</name>
    <dbReference type="NCBI Taxonomy" id="104357"/>
    <lineage>
        <taxon>Eukaryota</taxon>
        <taxon>Fungi</taxon>
        <taxon>Dikarya</taxon>
        <taxon>Basidiomycota</taxon>
        <taxon>Agaricomycotina</taxon>
        <taxon>Agaricomycetes</taxon>
        <taxon>Agaricomycetidae</taxon>
        <taxon>Agaricales</taxon>
        <taxon>Pleurotineae</taxon>
        <taxon>Pleurotaceae</taxon>
        <taxon>Hohenbuehelia</taxon>
    </lineage>
</organism>
<proteinExistence type="predicted"/>
<comment type="caution">
    <text evidence="1">The sequence shown here is derived from an EMBL/GenBank/DDBJ whole genome shotgun (WGS) entry which is preliminary data.</text>
</comment>
<evidence type="ECO:0000313" key="1">
    <source>
        <dbReference type="EMBL" id="KAL0957809.1"/>
    </source>
</evidence>
<keyword evidence="2" id="KW-1185">Reference proteome</keyword>
<protein>
    <submittedName>
        <fullName evidence="1">Uncharacterized protein</fullName>
    </submittedName>
</protein>
<dbReference type="EMBL" id="JASNQZ010000005">
    <property type="protein sequence ID" value="KAL0957809.1"/>
    <property type="molecule type" value="Genomic_DNA"/>
</dbReference>
<reference evidence="2" key="1">
    <citation type="submission" date="2024-06" db="EMBL/GenBank/DDBJ databases">
        <title>Multi-omics analyses provide insights into the biosynthesis of the anticancer antibiotic pleurotin in Hohenbuehelia grisea.</title>
        <authorList>
            <person name="Weaver J.A."/>
            <person name="Alberti F."/>
        </authorList>
    </citation>
    <scope>NUCLEOTIDE SEQUENCE [LARGE SCALE GENOMIC DNA]</scope>
    <source>
        <strain evidence="2">T-177</strain>
    </source>
</reference>
<sequence length="79" mass="8869">MYGAGLEIFRPRSQNRAKTALAQAPQGRRCSQTLAVTGFAWSFEPPSHILLRPTLNQLATWEVTQPTPDQKPSLRTYTI</sequence>
<accession>A0ABR3JPQ9</accession>
<gene>
    <name evidence="1" type="ORF">HGRIS_001586</name>
</gene>
<dbReference type="Proteomes" id="UP001556367">
    <property type="component" value="Unassembled WGS sequence"/>
</dbReference>